<evidence type="ECO:0000313" key="3">
    <source>
        <dbReference type="EMBL" id="TQD41140.1"/>
    </source>
</evidence>
<sequence>MVATPALTVPTTALGDLVRAQYTPSRSRRLTAKAVRMIAVLSIVLVAAGAIGATTAHAWIVDDAVSKIVNFCSPNDVVTPSNSFGGLDGAFGLNAFSADNIDAQKTVLPDVHGGYADKSAIDASYYRYGFSALKLHSYGTGCGDLIARYIPGLYNIALTMFVYLPVALTMLMVNLALGSILGTFFSTLLSPLFIALSQVMKPIVTILAPFGTLYAFVKYRERVGKVTAAGVYALVCAGFVYWGANGNSGALQKIVNSSDKIVSGAVGTVTSQIADSMFPPVASASTGDNGTNIAYGQASGAKNKTAKPAAAINNSLWKGIPLATWSTAQMGSEMTESAANGDGNAKAWQNRLLNANHIGMASKNTVDGDGLIVLAGVEAWNSRSYAFDGKDTKTDAWTEGWDPEVDGDIAGSKSVIAWQAVPQLADVGVLCGDNMDKSQKRGWTGGGTSDLQQNKWMFNGSCTPNDSNAAWINYYKGSSWPATGSTIMTGALGAILVMVVCLPVAFYVALQKALMYWLLIFSVVFIGIASFGDEKRQRFAKAYFGEFFSSVMKQVGAVASLVILSYMVAAIILSSGIPAIIKPMMILILGSSLWLLALIARKIAKAAIAGDASIVHSTARAPVTAAKTAAKAAALAGAAAATGGAALGAVGFSATGATGMQAVAAGAKVAKGAIAASGGLKGATLKSAKAILTNPSARGHLPNLLPGRMGQMASKALSASDLVSSAMKPPSKEDKERMAKDPIAQTANYLHESAQGPGRKPTPLGPRATGKQHRALGRTPTTDPKTLREHGQAIGYPSSDRTIGTAVSPHSVQSPVNNRRTNEATGEIIKDMTAQVAAANKGKGTITQYGNAVQGGMDQSSSQFLEGMPTNESMAPDSKYVKNNAEMISAIADGDANNIPAAAATLARYEQARERWGELIGDADQSLSPLNKQLTGHIRQGGDLEAFADIKAEEAAANPQALMDMVLNPTKNVYGDGENILGNLDVRHPAAAPLQAAVGAITSGDEQGYNNALSHLSAAIQNSGELPSVVVGAHAKDGSELAARSADTIVDAASMAAVWQPPENPAEWGDYRTTMKAMEMSLSEDFQDSPSGKALHNLNTVLANPASTIDDIRTAGGTLVNTVNTEVSLGTANSKAFELAGLSRNARAKDVFTAADYASRPGFKDIKGGFGDL</sequence>
<feature type="transmembrane region" description="Helical" evidence="2">
    <location>
        <begin position="486"/>
        <end position="508"/>
    </location>
</feature>
<feature type="transmembrane region" description="Helical" evidence="2">
    <location>
        <begin position="223"/>
        <end position="244"/>
    </location>
</feature>
<dbReference type="Proteomes" id="UP000319010">
    <property type="component" value="Unassembled WGS sequence"/>
</dbReference>
<accession>A0A507ZU09</accession>
<keyword evidence="2" id="KW-0812">Transmembrane</keyword>
<reference evidence="3 4" key="1">
    <citation type="submission" date="2019-06" db="EMBL/GenBank/DDBJ databases">
        <title>Draft genome sequence of Actinomyces johnsonii CCUG 34287T.</title>
        <authorList>
            <person name="Salva-Serra F."/>
            <person name="Cardew S."/>
            <person name="Moore E."/>
        </authorList>
    </citation>
    <scope>NUCLEOTIDE SEQUENCE [LARGE SCALE GENOMIC DNA]</scope>
    <source>
        <strain evidence="3 4">CCUG 34287</strain>
    </source>
</reference>
<keyword evidence="2" id="KW-0472">Membrane</keyword>
<evidence type="ECO:0000256" key="2">
    <source>
        <dbReference type="SAM" id="Phobius"/>
    </source>
</evidence>
<evidence type="ECO:0000313" key="4">
    <source>
        <dbReference type="Proteomes" id="UP000319010"/>
    </source>
</evidence>
<gene>
    <name evidence="3" type="ORF">FK256_14125</name>
</gene>
<evidence type="ECO:0000256" key="1">
    <source>
        <dbReference type="SAM" id="MobiDB-lite"/>
    </source>
</evidence>
<dbReference type="RefSeq" id="WP_141425191.1">
    <property type="nucleotide sequence ID" value="NZ_JASPFB010000025.1"/>
</dbReference>
<comment type="caution">
    <text evidence="3">The sequence shown here is derived from an EMBL/GenBank/DDBJ whole genome shotgun (WGS) entry which is preliminary data.</text>
</comment>
<dbReference type="AlphaFoldDB" id="A0A507ZU09"/>
<feature type="transmembrane region" description="Helical" evidence="2">
    <location>
        <begin position="579"/>
        <end position="600"/>
    </location>
</feature>
<protein>
    <submittedName>
        <fullName evidence="3">Uncharacterized protein</fullName>
    </submittedName>
</protein>
<keyword evidence="2" id="KW-1133">Transmembrane helix</keyword>
<feature type="transmembrane region" description="Helical" evidence="2">
    <location>
        <begin position="34"/>
        <end position="60"/>
    </location>
</feature>
<feature type="region of interest" description="Disordered" evidence="1">
    <location>
        <begin position="749"/>
        <end position="801"/>
    </location>
</feature>
<name>A0A507ZU09_9ACTO</name>
<dbReference type="EMBL" id="VICB01000035">
    <property type="protein sequence ID" value="TQD41140.1"/>
    <property type="molecule type" value="Genomic_DNA"/>
</dbReference>
<organism evidence="3 4">
    <name type="scientific">Actinomyces johnsonii</name>
    <dbReference type="NCBI Taxonomy" id="544581"/>
    <lineage>
        <taxon>Bacteria</taxon>
        <taxon>Bacillati</taxon>
        <taxon>Actinomycetota</taxon>
        <taxon>Actinomycetes</taxon>
        <taxon>Actinomycetales</taxon>
        <taxon>Actinomycetaceae</taxon>
        <taxon>Actinomyces</taxon>
    </lineage>
</organism>
<feature type="transmembrane region" description="Helical" evidence="2">
    <location>
        <begin position="514"/>
        <end position="533"/>
    </location>
</feature>
<feature type="transmembrane region" description="Helical" evidence="2">
    <location>
        <begin position="554"/>
        <end position="573"/>
    </location>
</feature>
<proteinExistence type="predicted"/>